<keyword evidence="4" id="KW-1185">Reference proteome</keyword>
<dbReference type="Proteomes" id="UP001179952">
    <property type="component" value="Unassembled WGS sequence"/>
</dbReference>
<evidence type="ECO:0008006" key="5">
    <source>
        <dbReference type="Google" id="ProtNLM"/>
    </source>
</evidence>
<evidence type="ECO:0000259" key="2">
    <source>
        <dbReference type="Pfam" id="PF13966"/>
    </source>
</evidence>
<sequence length="451" mass="52546">MEEGGLGIRRIEDWNKAATGVHFWDIAIKKDSLWVKWIHGRFIKSKTIWEIAPRALSTVIWKRIIASREWIKTKVKYIIYKGTEVNICSDPWLEGECLNYHFGGRLALLFSLPKDTKLNWLNTNGVWVKPRRWLNELDDLWETINQIEIGGHQPDELVWGPSKFGILSLSETWKEVHCRTIKKSWTNWVWQHPQIPKHLFTLWLACLNKLSSLARLFQKNLVAPPTSVLCAAYPESNHHLFFQCSFSTQVWGSVLSKVGIQRPQISSVTSEIDWLELTFKVEVLKTIFHVLIATSRWHIWLECNRKIFKRKTTLKDAFVSLILRDSRIKINQCALKAVISSELDRMRRGLDIQLLELSLQSQEVRWETPQRDWTKANTDGYLSDDRAGYGLLLRDHLGNLIMAEAAHTRRNSINFLELLAIEQSMKLATYLGTQNLWVENDSKVAIHWLTQ</sequence>
<dbReference type="EMBL" id="JAUJYN010000001">
    <property type="protein sequence ID" value="KAK1280299.1"/>
    <property type="molecule type" value="Genomic_DNA"/>
</dbReference>
<evidence type="ECO:0000259" key="1">
    <source>
        <dbReference type="Pfam" id="PF13456"/>
    </source>
</evidence>
<dbReference type="InterPro" id="IPR002156">
    <property type="entry name" value="RNaseH_domain"/>
</dbReference>
<dbReference type="PANTHER" id="PTHR47723">
    <property type="entry name" value="OS05G0353850 PROTEIN"/>
    <property type="match status" value="1"/>
</dbReference>
<evidence type="ECO:0000313" key="3">
    <source>
        <dbReference type="EMBL" id="KAK1280299.1"/>
    </source>
</evidence>
<dbReference type="InterPro" id="IPR036397">
    <property type="entry name" value="RNaseH_sf"/>
</dbReference>
<dbReference type="GO" id="GO:0004523">
    <property type="term" value="F:RNA-DNA hybrid ribonuclease activity"/>
    <property type="evidence" value="ECO:0007669"/>
    <property type="project" value="InterPro"/>
</dbReference>
<dbReference type="Gene3D" id="3.30.420.10">
    <property type="entry name" value="Ribonuclease H-like superfamily/Ribonuclease H"/>
    <property type="match status" value="1"/>
</dbReference>
<dbReference type="Pfam" id="PF13966">
    <property type="entry name" value="zf-RVT"/>
    <property type="match status" value="1"/>
</dbReference>
<evidence type="ECO:0000313" key="4">
    <source>
        <dbReference type="Proteomes" id="UP001179952"/>
    </source>
</evidence>
<proteinExistence type="predicted"/>
<protein>
    <recommendedName>
        <fullName evidence="5">Reverse transcriptase zinc-binding domain-containing protein</fullName>
    </recommendedName>
</protein>
<dbReference type="InterPro" id="IPR026960">
    <property type="entry name" value="RVT-Znf"/>
</dbReference>
<name>A0AAV9BVP8_ACOGR</name>
<dbReference type="SUPFAM" id="SSF53098">
    <property type="entry name" value="Ribonuclease H-like"/>
    <property type="match status" value="1"/>
</dbReference>
<feature type="domain" description="Reverse transcriptase zinc-binding" evidence="2">
    <location>
        <begin position="168"/>
        <end position="251"/>
    </location>
</feature>
<dbReference type="InterPro" id="IPR012337">
    <property type="entry name" value="RNaseH-like_sf"/>
</dbReference>
<reference evidence="3" key="1">
    <citation type="journal article" date="2023" name="Nat. Commun.">
        <title>Diploid and tetraploid genomes of Acorus and the evolution of monocots.</title>
        <authorList>
            <person name="Ma L."/>
            <person name="Liu K.W."/>
            <person name="Li Z."/>
            <person name="Hsiao Y.Y."/>
            <person name="Qi Y."/>
            <person name="Fu T."/>
            <person name="Tang G.D."/>
            <person name="Zhang D."/>
            <person name="Sun W.H."/>
            <person name="Liu D.K."/>
            <person name="Li Y."/>
            <person name="Chen G.Z."/>
            <person name="Liu X.D."/>
            <person name="Liao X.Y."/>
            <person name="Jiang Y.T."/>
            <person name="Yu X."/>
            <person name="Hao Y."/>
            <person name="Huang J."/>
            <person name="Zhao X.W."/>
            <person name="Ke S."/>
            <person name="Chen Y.Y."/>
            <person name="Wu W.L."/>
            <person name="Hsu J.L."/>
            <person name="Lin Y.F."/>
            <person name="Huang M.D."/>
            <person name="Li C.Y."/>
            <person name="Huang L."/>
            <person name="Wang Z.W."/>
            <person name="Zhao X."/>
            <person name="Zhong W.Y."/>
            <person name="Peng D.H."/>
            <person name="Ahmad S."/>
            <person name="Lan S."/>
            <person name="Zhang J.S."/>
            <person name="Tsai W.C."/>
            <person name="Van de Peer Y."/>
            <person name="Liu Z.J."/>
        </authorList>
    </citation>
    <scope>NUCLEOTIDE SEQUENCE</scope>
    <source>
        <strain evidence="3">SCP</strain>
    </source>
</reference>
<feature type="domain" description="RNase H type-1" evidence="1">
    <location>
        <begin position="377"/>
        <end position="451"/>
    </location>
</feature>
<gene>
    <name evidence="3" type="ORF">QJS04_geneDACA020591</name>
</gene>
<reference evidence="3" key="2">
    <citation type="submission" date="2023-06" db="EMBL/GenBank/DDBJ databases">
        <authorList>
            <person name="Ma L."/>
            <person name="Liu K.-W."/>
            <person name="Li Z."/>
            <person name="Hsiao Y.-Y."/>
            <person name="Qi Y."/>
            <person name="Fu T."/>
            <person name="Tang G."/>
            <person name="Zhang D."/>
            <person name="Sun W.-H."/>
            <person name="Liu D.-K."/>
            <person name="Li Y."/>
            <person name="Chen G.-Z."/>
            <person name="Liu X.-D."/>
            <person name="Liao X.-Y."/>
            <person name="Jiang Y.-T."/>
            <person name="Yu X."/>
            <person name="Hao Y."/>
            <person name="Huang J."/>
            <person name="Zhao X.-W."/>
            <person name="Ke S."/>
            <person name="Chen Y.-Y."/>
            <person name="Wu W.-L."/>
            <person name="Hsu J.-L."/>
            <person name="Lin Y.-F."/>
            <person name="Huang M.-D."/>
            <person name="Li C.-Y."/>
            <person name="Huang L."/>
            <person name="Wang Z.-W."/>
            <person name="Zhao X."/>
            <person name="Zhong W.-Y."/>
            <person name="Peng D.-H."/>
            <person name="Ahmad S."/>
            <person name="Lan S."/>
            <person name="Zhang J.-S."/>
            <person name="Tsai W.-C."/>
            <person name="Van De Peer Y."/>
            <person name="Liu Z.-J."/>
        </authorList>
    </citation>
    <scope>NUCLEOTIDE SEQUENCE</scope>
    <source>
        <strain evidence="3">SCP</strain>
        <tissue evidence="3">Leaves</tissue>
    </source>
</reference>
<dbReference type="Pfam" id="PF13456">
    <property type="entry name" value="RVT_3"/>
    <property type="match status" value="1"/>
</dbReference>
<dbReference type="AlphaFoldDB" id="A0AAV9BVP8"/>
<dbReference type="InterPro" id="IPR053151">
    <property type="entry name" value="RNase_H-like"/>
</dbReference>
<comment type="caution">
    <text evidence="3">The sequence shown here is derived from an EMBL/GenBank/DDBJ whole genome shotgun (WGS) entry which is preliminary data.</text>
</comment>
<dbReference type="PANTHER" id="PTHR47723:SF19">
    <property type="entry name" value="POLYNUCLEOTIDYL TRANSFERASE, RIBONUCLEASE H-LIKE SUPERFAMILY PROTEIN"/>
    <property type="match status" value="1"/>
</dbReference>
<organism evidence="3 4">
    <name type="scientific">Acorus gramineus</name>
    <name type="common">Dwarf sweet flag</name>
    <dbReference type="NCBI Taxonomy" id="55184"/>
    <lineage>
        <taxon>Eukaryota</taxon>
        <taxon>Viridiplantae</taxon>
        <taxon>Streptophyta</taxon>
        <taxon>Embryophyta</taxon>
        <taxon>Tracheophyta</taxon>
        <taxon>Spermatophyta</taxon>
        <taxon>Magnoliopsida</taxon>
        <taxon>Liliopsida</taxon>
        <taxon>Acoraceae</taxon>
        <taxon>Acorus</taxon>
    </lineage>
</organism>
<accession>A0AAV9BVP8</accession>
<dbReference type="GO" id="GO:0003676">
    <property type="term" value="F:nucleic acid binding"/>
    <property type="evidence" value="ECO:0007669"/>
    <property type="project" value="InterPro"/>
</dbReference>